<evidence type="ECO:0008006" key="4">
    <source>
        <dbReference type="Google" id="ProtNLM"/>
    </source>
</evidence>
<proteinExistence type="predicted"/>
<reference evidence="2" key="1">
    <citation type="journal article" date="2022" name="Int. J. Mol. Sci.">
        <title>Draft Genome of Tanacetum Coccineum: Genomic Comparison of Closely Related Tanacetum-Family Plants.</title>
        <authorList>
            <person name="Yamashiro T."/>
            <person name="Shiraishi A."/>
            <person name="Nakayama K."/>
            <person name="Satake H."/>
        </authorList>
    </citation>
    <scope>NUCLEOTIDE SEQUENCE</scope>
</reference>
<comment type="caution">
    <text evidence="2">The sequence shown here is derived from an EMBL/GenBank/DDBJ whole genome shotgun (WGS) entry which is preliminary data.</text>
</comment>
<organism evidence="2 3">
    <name type="scientific">Tanacetum coccineum</name>
    <dbReference type="NCBI Taxonomy" id="301880"/>
    <lineage>
        <taxon>Eukaryota</taxon>
        <taxon>Viridiplantae</taxon>
        <taxon>Streptophyta</taxon>
        <taxon>Embryophyta</taxon>
        <taxon>Tracheophyta</taxon>
        <taxon>Spermatophyta</taxon>
        <taxon>Magnoliopsida</taxon>
        <taxon>eudicotyledons</taxon>
        <taxon>Gunneridae</taxon>
        <taxon>Pentapetalae</taxon>
        <taxon>asterids</taxon>
        <taxon>campanulids</taxon>
        <taxon>Asterales</taxon>
        <taxon>Asteraceae</taxon>
        <taxon>Asteroideae</taxon>
        <taxon>Anthemideae</taxon>
        <taxon>Anthemidinae</taxon>
        <taxon>Tanacetum</taxon>
    </lineage>
</organism>
<sequence>MRTCSSGPVVKPSTTPKSRRNKKYSQQVDPTIIEKPVVTMADTRTMAELLQAPTEGYGDAIVIPAILAENFELKHGLLNLVTSKQFCGFEKMSTEMLLAKEKLIKAIRTCLKNNNQPPEEKSIAVLLAKKSILTVMQTLEEKQNDTESMQELLFQLSKDLQTLENIDETPPSDAITPDLPITNSLVMEDEHLDTIQKRIRTKKISSVEDLNLTPSESKDLSDIESECDVPICDDFTTFSNPLFDSYNNSTSSDDESFSDEDIPKENFKNYSNPLFDEEIISIKIDPHHFNAESDLIESLLNKDTVITSPKIDFLLEEFTGVLSQKLNPFHNNKLYQ</sequence>
<feature type="compositionally biased region" description="Polar residues" evidence="1">
    <location>
        <begin position="1"/>
        <end position="16"/>
    </location>
</feature>
<evidence type="ECO:0000313" key="2">
    <source>
        <dbReference type="EMBL" id="GJT10668.1"/>
    </source>
</evidence>
<dbReference type="EMBL" id="BQNB010013005">
    <property type="protein sequence ID" value="GJT10668.1"/>
    <property type="molecule type" value="Genomic_DNA"/>
</dbReference>
<reference evidence="2" key="2">
    <citation type="submission" date="2022-01" db="EMBL/GenBank/DDBJ databases">
        <authorList>
            <person name="Yamashiro T."/>
            <person name="Shiraishi A."/>
            <person name="Satake H."/>
            <person name="Nakayama K."/>
        </authorList>
    </citation>
    <scope>NUCLEOTIDE SEQUENCE</scope>
</reference>
<keyword evidence="3" id="KW-1185">Reference proteome</keyword>
<feature type="region of interest" description="Disordered" evidence="1">
    <location>
        <begin position="1"/>
        <end position="26"/>
    </location>
</feature>
<evidence type="ECO:0000313" key="3">
    <source>
        <dbReference type="Proteomes" id="UP001151760"/>
    </source>
</evidence>
<gene>
    <name evidence="2" type="ORF">Tco_0857710</name>
</gene>
<evidence type="ECO:0000256" key="1">
    <source>
        <dbReference type="SAM" id="MobiDB-lite"/>
    </source>
</evidence>
<accession>A0ABQ5BAZ3</accession>
<name>A0ABQ5BAZ3_9ASTR</name>
<dbReference type="Proteomes" id="UP001151760">
    <property type="component" value="Unassembled WGS sequence"/>
</dbReference>
<protein>
    <recommendedName>
        <fullName evidence="4">Reverse transcriptase domain-containing protein</fullName>
    </recommendedName>
</protein>